<gene>
    <name evidence="2" type="ORF">BJG266_LOCUS31553</name>
    <name evidence="3" type="ORF">QVE165_LOCUS48493</name>
</gene>
<dbReference type="SUPFAM" id="SSF51735">
    <property type="entry name" value="NAD(P)-binding Rossmann-fold domains"/>
    <property type="match status" value="1"/>
</dbReference>
<dbReference type="PANTHER" id="PTHR43355:SF2">
    <property type="entry name" value="FLAVIN REDUCTASE (NADPH)"/>
    <property type="match status" value="1"/>
</dbReference>
<dbReference type="PANTHER" id="PTHR43355">
    <property type="entry name" value="FLAVIN REDUCTASE (NADPH)"/>
    <property type="match status" value="1"/>
</dbReference>
<dbReference type="InterPro" id="IPR036291">
    <property type="entry name" value="NAD(P)-bd_dom_sf"/>
</dbReference>
<feature type="domain" description="NAD(P)-binding" evidence="1">
    <location>
        <begin position="7"/>
        <end position="205"/>
    </location>
</feature>
<accession>A0A815CHV3</accession>
<dbReference type="AlphaFoldDB" id="A0A815CHV3"/>
<dbReference type="Proteomes" id="UP000663877">
    <property type="component" value="Unassembled WGS sequence"/>
</dbReference>
<comment type="caution">
    <text evidence="2">The sequence shown here is derived from an EMBL/GenBank/DDBJ whole genome shotgun (WGS) entry which is preliminary data.</text>
</comment>
<reference evidence="2" key="1">
    <citation type="submission" date="2021-02" db="EMBL/GenBank/DDBJ databases">
        <authorList>
            <person name="Nowell W R."/>
        </authorList>
    </citation>
    <scope>NUCLEOTIDE SEQUENCE</scope>
</reference>
<dbReference type="InterPro" id="IPR016040">
    <property type="entry name" value="NAD(P)-bd_dom"/>
</dbReference>
<evidence type="ECO:0000313" key="4">
    <source>
        <dbReference type="Proteomes" id="UP000663832"/>
    </source>
</evidence>
<dbReference type="EMBL" id="CAJNOM010000820">
    <property type="protein sequence ID" value="CAF1567691.1"/>
    <property type="molecule type" value="Genomic_DNA"/>
</dbReference>
<name>A0A815CHV3_9BILA</name>
<dbReference type="Pfam" id="PF13460">
    <property type="entry name" value="NAD_binding_10"/>
    <property type="match status" value="1"/>
</dbReference>
<sequence>MKIAVFGATGRTGVLFVHQAVQENLYVKLYCRPQSLSKLGSLKSNEFVEIIEGEFDDDFTPVIQGVDVVLSFLGPGFSWPSNNPLEKVMIKIMETMRKERVTRFLTMGTGSITDSLDRNWYKMRTCVFIVSSFARNAYNDIVAVGNLFKSGQYDDLKWTIVRVGILKNANEPTGRIHVGYIGDDEASIFTERADWAKFVLTEISEEKWIRKLPYLSSV</sequence>
<organism evidence="2 5">
    <name type="scientific">Adineta steineri</name>
    <dbReference type="NCBI Taxonomy" id="433720"/>
    <lineage>
        <taxon>Eukaryota</taxon>
        <taxon>Metazoa</taxon>
        <taxon>Spiralia</taxon>
        <taxon>Gnathifera</taxon>
        <taxon>Rotifera</taxon>
        <taxon>Eurotatoria</taxon>
        <taxon>Bdelloidea</taxon>
        <taxon>Adinetida</taxon>
        <taxon>Adinetidae</taxon>
        <taxon>Adineta</taxon>
    </lineage>
</organism>
<dbReference type="Proteomes" id="UP000663832">
    <property type="component" value="Unassembled WGS sequence"/>
</dbReference>
<proteinExistence type="predicted"/>
<dbReference type="EMBL" id="CAJNOI010000471">
    <property type="protein sequence ID" value="CAF1287488.1"/>
    <property type="molecule type" value="Genomic_DNA"/>
</dbReference>
<protein>
    <recommendedName>
        <fullName evidence="1">NAD(P)-binding domain-containing protein</fullName>
    </recommendedName>
</protein>
<dbReference type="Gene3D" id="3.40.50.720">
    <property type="entry name" value="NAD(P)-binding Rossmann-like Domain"/>
    <property type="match status" value="1"/>
</dbReference>
<evidence type="ECO:0000313" key="3">
    <source>
        <dbReference type="EMBL" id="CAF1567691.1"/>
    </source>
</evidence>
<dbReference type="InterPro" id="IPR051606">
    <property type="entry name" value="Polyketide_Oxido-like"/>
</dbReference>
<keyword evidence="4" id="KW-1185">Reference proteome</keyword>
<dbReference type="OrthoDB" id="419598at2759"/>
<evidence type="ECO:0000313" key="5">
    <source>
        <dbReference type="Proteomes" id="UP000663877"/>
    </source>
</evidence>
<evidence type="ECO:0000259" key="1">
    <source>
        <dbReference type="Pfam" id="PF13460"/>
    </source>
</evidence>
<evidence type="ECO:0000313" key="2">
    <source>
        <dbReference type="EMBL" id="CAF1287488.1"/>
    </source>
</evidence>
<dbReference type="GO" id="GO:0016646">
    <property type="term" value="F:oxidoreductase activity, acting on the CH-NH group of donors, NAD or NADP as acceptor"/>
    <property type="evidence" value="ECO:0007669"/>
    <property type="project" value="TreeGrafter"/>
</dbReference>